<keyword evidence="7 11" id="KW-0418">Kinase</keyword>
<dbReference type="NCBIfam" id="TIGR00041">
    <property type="entry name" value="DTMP_kinase"/>
    <property type="match status" value="1"/>
</dbReference>
<feature type="domain" description="Thymidylate kinase-like" evidence="12">
    <location>
        <begin position="9"/>
        <end position="198"/>
    </location>
</feature>
<evidence type="ECO:0000256" key="9">
    <source>
        <dbReference type="ARBA" id="ARBA00048743"/>
    </source>
</evidence>
<evidence type="ECO:0000256" key="2">
    <source>
        <dbReference type="ARBA" id="ARBA00012980"/>
    </source>
</evidence>
<evidence type="ECO:0000256" key="1">
    <source>
        <dbReference type="ARBA" id="ARBA00009776"/>
    </source>
</evidence>
<dbReference type="AlphaFoldDB" id="A0A4V6EPT3"/>
<dbReference type="GO" id="GO:0006227">
    <property type="term" value="P:dUDP biosynthetic process"/>
    <property type="evidence" value="ECO:0007669"/>
    <property type="project" value="TreeGrafter"/>
</dbReference>
<keyword evidence="5 11" id="KW-0545">Nucleotide biosynthesis</keyword>
<proteinExistence type="inferred from homology"/>
<dbReference type="RefSeq" id="WP_137697240.1">
    <property type="nucleotide sequence ID" value="NZ_CP061336.1"/>
</dbReference>
<dbReference type="GO" id="GO:0005829">
    <property type="term" value="C:cytosol"/>
    <property type="evidence" value="ECO:0007669"/>
    <property type="project" value="TreeGrafter"/>
</dbReference>
<dbReference type="PANTHER" id="PTHR10344:SF4">
    <property type="entry name" value="UMP-CMP KINASE 2, MITOCHONDRIAL"/>
    <property type="match status" value="1"/>
</dbReference>
<organism evidence="13 14">
    <name type="scientific">Ruminiclostridium herbifermentans</name>
    <dbReference type="NCBI Taxonomy" id="2488810"/>
    <lineage>
        <taxon>Bacteria</taxon>
        <taxon>Bacillati</taxon>
        <taxon>Bacillota</taxon>
        <taxon>Clostridia</taxon>
        <taxon>Eubacteriales</taxon>
        <taxon>Oscillospiraceae</taxon>
        <taxon>Ruminiclostridium</taxon>
    </lineage>
</organism>
<keyword evidence="14" id="KW-1185">Reference proteome</keyword>
<keyword evidence="6 11" id="KW-0547">Nucleotide-binding</keyword>
<protein>
    <recommendedName>
        <fullName evidence="3 11">Thymidylate kinase</fullName>
        <ecNumber evidence="2 11">2.7.4.9</ecNumber>
    </recommendedName>
    <alternativeName>
        <fullName evidence="11">dTMP kinase</fullName>
    </alternativeName>
</protein>
<evidence type="ECO:0000256" key="4">
    <source>
        <dbReference type="ARBA" id="ARBA00022679"/>
    </source>
</evidence>
<dbReference type="PROSITE" id="PS01331">
    <property type="entry name" value="THYMIDYLATE_KINASE"/>
    <property type="match status" value="1"/>
</dbReference>
<sequence>MKNGKFITFEGTDGSGKTTQIKLLEEYLKNKGYEVVLSREPGGTKVSELIRDLILDPANTEIDPLTEMILYAASRAQHIAQIIKPSIEAGKIVICDRFVDSSYAYQGFGRGIDLRLIADVNRVAIDGISPDITFFLDIDPETAIKRRINATGADRIEQEKLDFHKRVYEGYKKMSLLFPDRIMTIDAEKPMDEISSQINEYIDTIL</sequence>
<evidence type="ECO:0000259" key="12">
    <source>
        <dbReference type="Pfam" id="PF02223"/>
    </source>
</evidence>
<dbReference type="GO" id="GO:0004798">
    <property type="term" value="F:dTMP kinase activity"/>
    <property type="evidence" value="ECO:0007669"/>
    <property type="project" value="UniProtKB-UniRule"/>
</dbReference>
<dbReference type="KEGG" id="rher:EHE19_001065"/>
<comment type="similarity">
    <text evidence="1 11">Belongs to the thymidylate kinase family.</text>
</comment>
<dbReference type="GO" id="GO:0006233">
    <property type="term" value="P:dTDP biosynthetic process"/>
    <property type="evidence" value="ECO:0007669"/>
    <property type="project" value="InterPro"/>
</dbReference>
<evidence type="ECO:0000256" key="10">
    <source>
        <dbReference type="ARBA" id="ARBA00057735"/>
    </source>
</evidence>
<dbReference type="InterPro" id="IPR027417">
    <property type="entry name" value="P-loop_NTPase"/>
</dbReference>
<evidence type="ECO:0000313" key="13">
    <source>
        <dbReference type="EMBL" id="QNU67177.1"/>
    </source>
</evidence>
<dbReference type="InterPro" id="IPR039430">
    <property type="entry name" value="Thymidylate_kin-like_dom"/>
</dbReference>
<dbReference type="EC" id="2.7.4.9" evidence="2 11"/>
<dbReference type="FunFam" id="3.40.50.300:FF:000225">
    <property type="entry name" value="Thymidylate kinase"/>
    <property type="match status" value="1"/>
</dbReference>
<feature type="binding site" evidence="11">
    <location>
        <begin position="11"/>
        <end position="18"/>
    </location>
    <ligand>
        <name>ATP</name>
        <dbReference type="ChEBI" id="CHEBI:30616"/>
    </ligand>
</feature>
<gene>
    <name evidence="11" type="primary">tmk</name>
    <name evidence="13" type="ORF">EHE19_001065</name>
</gene>
<dbReference type="OrthoDB" id="9774907at2"/>
<dbReference type="SUPFAM" id="SSF52540">
    <property type="entry name" value="P-loop containing nucleoside triphosphate hydrolases"/>
    <property type="match status" value="1"/>
</dbReference>
<dbReference type="CDD" id="cd01672">
    <property type="entry name" value="TMPK"/>
    <property type="match status" value="1"/>
</dbReference>
<dbReference type="Proteomes" id="UP000306409">
    <property type="component" value="Chromosome"/>
</dbReference>
<dbReference type="InterPro" id="IPR018094">
    <property type="entry name" value="Thymidylate_kinase"/>
</dbReference>
<dbReference type="PANTHER" id="PTHR10344">
    <property type="entry name" value="THYMIDYLATE KINASE"/>
    <property type="match status" value="1"/>
</dbReference>
<name>A0A4V6EPT3_9FIRM</name>
<evidence type="ECO:0000256" key="7">
    <source>
        <dbReference type="ARBA" id="ARBA00022777"/>
    </source>
</evidence>
<evidence type="ECO:0000256" key="11">
    <source>
        <dbReference type="HAMAP-Rule" id="MF_00165"/>
    </source>
</evidence>
<dbReference type="GO" id="GO:0006235">
    <property type="term" value="P:dTTP biosynthetic process"/>
    <property type="evidence" value="ECO:0007669"/>
    <property type="project" value="UniProtKB-UniRule"/>
</dbReference>
<accession>A0A4V6EPT3</accession>
<keyword evidence="8 11" id="KW-0067">ATP-binding</keyword>
<evidence type="ECO:0000256" key="5">
    <source>
        <dbReference type="ARBA" id="ARBA00022727"/>
    </source>
</evidence>
<reference evidence="13 14" key="1">
    <citation type="submission" date="2020-09" db="EMBL/GenBank/DDBJ databases">
        <title>Characterization and genome sequencing of Ruminiclostridium sp. nov. MA18.</title>
        <authorList>
            <person name="Rettenmaier R."/>
            <person name="Kowollik M.-L."/>
            <person name="Liebl W."/>
            <person name="Zverlov V."/>
        </authorList>
    </citation>
    <scope>NUCLEOTIDE SEQUENCE [LARGE SCALE GENOMIC DNA]</scope>
    <source>
        <strain evidence="13 14">MA18</strain>
    </source>
</reference>
<dbReference type="Pfam" id="PF02223">
    <property type="entry name" value="Thymidylate_kin"/>
    <property type="match status" value="1"/>
</dbReference>
<dbReference type="Gene3D" id="3.40.50.300">
    <property type="entry name" value="P-loop containing nucleotide triphosphate hydrolases"/>
    <property type="match status" value="1"/>
</dbReference>
<evidence type="ECO:0000256" key="3">
    <source>
        <dbReference type="ARBA" id="ARBA00017144"/>
    </source>
</evidence>
<comment type="catalytic activity">
    <reaction evidence="9 11">
        <text>dTMP + ATP = dTDP + ADP</text>
        <dbReference type="Rhea" id="RHEA:13517"/>
        <dbReference type="ChEBI" id="CHEBI:30616"/>
        <dbReference type="ChEBI" id="CHEBI:58369"/>
        <dbReference type="ChEBI" id="CHEBI:63528"/>
        <dbReference type="ChEBI" id="CHEBI:456216"/>
        <dbReference type="EC" id="2.7.4.9"/>
    </reaction>
</comment>
<keyword evidence="4 11" id="KW-0808">Transferase</keyword>
<evidence type="ECO:0000256" key="6">
    <source>
        <dbReference type="ARBA" id="ARBA00022741"/>
    </source>
</evidence>
<evidence type="ECO:0000313" key="14">
    <source>
        <dbReference type="Proteomes" id="UP000306409"/>
    </source>
</evidence>
<comment type="function">
    <text evidence="10 11">Phosphorylation of dTMP to form dTDP in both de novo and salvage pathways of dTTP synthesis.</text>
</comment>
<dbReference type="GO" id="GO:0005524">
    <property type="term" value="F:ATP binding"/>
    <property type="evidence" value="ECO:0007669"/>
    <property type="project" value="UniProtKB-UniRule"/>
</dbReference>
<dbReference type="HAMAP" id="MF_00165">
    <property type="entry name" value="Thymidylate_kinase"/>
    <property type="match status" value="1"/>
</dbReference>
<evidence type="ECO:0000256" key="8">
    <source>
        <dbReference type="ARBA" id="ARBA00022840"/>
    </source>
</evidence>
<dbReference type="InterPro" id="IPR018095">
    <property type="entry name" value="Thymidylate_kin_CS"/>
</dbReference>
<dbReference type="EMBL" id="CP061336">
    <property type="protein sequence ID" value="QNU67177.1"/>
    <property type="molecule type" value="Genomic_DNA"/>
</dbReference>